<protein>
    <submittedName>
        <fullName evidence="4">Uncharacterized protein</fullName>
    </submittedName>
</protein>
<evidence type="ECO:0000313" key="4">
    <source>
        <dbReference type="EMBL" id="RZC59014.1"/>
    </source>
</evidence>
<dbReference type="Pfam" id="PF01190">
    <property type="entry name" value="Pollen_Ole_e_1"/>
    <property type="match status" value="1"/>
</dbReference>
<reference evidence="4 5" key="1">
    <citation type="journal article" date="2018" name="Science">
        <title>The opium poppy genome and morphinan production.</title>
        <authorList>
            <person name="Guo L."/>
            <person name="Winzer T."/>
            <person name="Yang X."/>
            <person name="Li Y."/>
            <person name="Ning Z."/>
            <person name="He Z."/>
            <person name="Teodor R."/>
            <person name="Lu Y."/>
            <person name="Bowser T.A."/>
            <person name="Graham I.A."/>
            <person name="Ye K."/>
        </authorList>
    </citation>
    <scope>NUCLEOTIDE SEQUENCE [LARGE SCALE GENOMIC DNA]</scope>
    <source>
        <strain evidence="5">cv. HN1</strain>
        <tissue evidence="4">Leaves</tissue>
    </source>
</reference>
<dbReference type="AlphaFoldDB" id="A0A4Y7JCZ1"/>
<feature type="compositionally biased region" description="Pro residues" evidence="2">
    <location>
        <begin position="279"/>
        <end position="290"/>
    </location>
</feature>
<keyword evidence="5" id="KW-1185">Reference proteome</keyword>
<keyword evidence="3" id="KW-1133">Transmembrane helix</keyword>
<dbReference type="EMBL" id="CM010718">
    <property type="protein sequence ID" value="RZC59014.1"/>
    <property type="molecule type" value="Genomic_DNA"/>
</dbReference>
<dbReference type="PANTHER" id="PTHR33470:SF27">
    <property type="entry name" value="OS01G0899700 PROTEIN"/>
    <property type="match status" value="1"/>
</dbReference>
<accession>A0A4Y7JCZ1</accession>
<name>A0A4Y7JCZ1_PAPSO</name>
<proteinExistence type="predicted"/>
<feature type="region of interest" description="Disordered" evidence="2">
    <location>
        <begin position="265"/>
        <end position="294"/>
    </location>
</feature>
<feature type="compositionally biased region" description="Low complexity" evidence="2">
    <location>
        <begin position="265"/>
        <end position="278"/>
    </location>
</feature>
<dbReference type="STRING" id="3469.A0A4Y7JCZ1"/>
<dbReference type="Proteomes" id="UP000316621">
    <property type="component" value="Chromosome 4"/>
</dbReference>
<keyword evidence="3" id="KW-0812">Transmembrane</keyword>
<gene>
    <name evidence="4" type="ORF">C5167_006310</name>
</gene>
<keyword evidence="1" id="KW-0732">Signal</keyword>
<sequence>MHVNKEFAMENCRVLLIWMVVIAALGLGVESKINYASYANSEFEDSPLQITSDGMIYCYPCYGINSKRNHLEGAVVQVTCQAGGGKQFVSYGKTGIHGNYSVRIESFNDAKYGGAVCKAKLHAAPKGSACNVSADLNGGKNGALLQVKAKDNHVVALQAKPFAYASKISIYECSQNVSTTSYPYSSPFPPSPVPSPYLHKSSHPSAYHESVYPNNKSLAKQFYLTNTYYAAPPPPAQTNSSREVIEKNCTKVGNVAECNTTTTTTTYNKTQTNSRSIDTPPPSMDTPPSVPSGVEKNTQSLFLPVLVLWLVIIRH</sequence>
<evidence type="ECO:0000256" key="2">
    <source>
        <dbReference type="SAM" id="MobiDB-lite"/>
    </source>
</evidence>
<feature type="transmembrane region" description="Helical" evidence="3">
    <location>
        <begin position="12"/>
        <end position="29"/>
    </location>
</feature>
<evidence type="ECO:0000256" key="3">
    <source>
        <dbReference type="SAM" id="Phobius"/>
    </source>
</evidence>
<evidence type="ECO:0000256" key="1">
    <source>
        <dbReference type="ARBA" id="ARBA00022729"/>
    </source>
</evidence>
<evidence type="ECO:0000313" key="5">
    <source>
        <dbReference type="Proteomes" id="UP000316621"/>
    </source>
</evidence>
<organism evidence="4 5">
    <name type="scientific">Papaver somniferum</name>
    <name type="common">Opium poppy</name>
    <dbReference type="NCBI Taxonomy" id="3469"/>
    <lineage>
        <taxon>Eukaryota</taxon>
        <taxon>Viridiplantae</taxon>
        <taxon>Streptophyta</taxon>
        <taxon>Embryophyta</taxon>
        <taxon>Tracheophyta</taxon>
        <taxon>Spermatophyta</taxon>
        <taxon>Magnoliopsida</taxon>
        <taxon>Ranunculales</taxon>
        <taxon>Papaveraceae</taxon>
        <taxon>Papaveroideae</taxon>
        <taxon>Papaver</taxon>
    </lineage>
</organism>
<keyword evidence="3" id="KW-0472">Membrane</keyword>
<dbReference type="PANTHER" id="PTHR33470">
    <property type="entry name" value="OS01G0164075 PROTEIN"/>
    <property type="match status" value="1"/>
</dbReference>
<dbReference type="Gramene" id="RZC59014">
    <property type="protein sequence ID" value="RZC59014"/>
    <property type="gene ID" value="C5167_006310"/>
</dbReference>